<name>A0ACC2M8U8_PERAE</name>
<protein>
    <submittedName>
        <fullName evidence="1">Uncharacterized protein</fullName>
    </submittedName>
</protein>
<evidence type="ECO:0000313" key="2">
    <source>
        <dbReference type="Proteomes" id="UP001234297"/>
    </source>
</evidence>
<proteinExistence type="predicted"/>
<reference evidence="1 2" key="1">
    <citation type="journal article" date="2022" name="Hortic Res">
        <title>A haplotype resolved chromosomal level avocado genome allows analysis of novel avocado genes.</title>
        <authorList>
            <person name="Nath O."/>
            <person name="Fletcher S.J."/>
            <person name="Hayward A."/>
            <person name="Shaw L.M."/>
            <person name="Masouleh A.K."/>
            <person name="Furtado A."/>
            <person name="Henry R.J."/>
            <person name="Mitter N."/>
        </authorList>
    </citation>
    <scope>NUCLEOTIDE SEQUENCE [LARGE SCALE GENOMIC DNA]</scope>
    <source>
        <strain evidence="2">cv. Hass</strain>
    </source>
</reference>
<gene>
    <name evidence="1" type="ORF">MRB53_018740</name>
</gene>
<dbReference type="EMBL" id="CM056813">
    <property type="protein sequence ID" value="KAJ8642046.1"/>
    <property type="molecule type" value="Genomic_DNA"/>
</dbReference>
<dbReference type="Proteomes" id="UP001234297">
    <property type="component" value="Chromosome 5"/>
</dbReference>
<accession>A0ACC2M8U8</accession>
<sequence>MTSPTSRLFTTHQAPGRALFRLYFFMFATGIFSLFYYRLTHIPADHRLLWLLVSLAEFWFAVMWLLQQSLRWNPTYHVTHPERLPENLPPVDVMVCTADPDREPPALVANTLLSLMAYDYDVSKLAFYLSDDGGSELTFHAAYQASIFASDWLPFCRKYNVEPRAPQAFFFSSENSVVDRGCRGTFQQDYSSVKEKFQEMQDRIRSTLEDRKVPEETRRRHKGFNEWNTKVNPRDHPSIVEVLLRGDGGDRDAEGKPMPTLVYVSREKRPGHPHNFKGGALNALNRVSAVMSNAPFILNVDCDMYSNNSQTLHHTMCFFLDPKESHRLAFVQFPQCFAGLTPNDLYANGLIRIFDIELHGMNIYNGPVYCGTGAIHRRESLNGRKFTPNFRPKWDQKPVCGEQEKWSELEAKAKALTTCTSEHGKLWGKEMGLMYGCPVEDLFTGLALHSRAWSLPILCYALLPPLAMANGVSLFPKASDPWFKVFAFLGIASHAYSLGELLLAKGTVKMWLNDTRMWMIRGVSSFLISILDTILKYLGISESGFEITSKVIDEEAVDRYKDEVMEFAVASPMFVPPTTLSLLNLYCFLRSTVLMIVQGEPSVLDHMALQLILSGFISLISLPLYEASFLRRDKVSGGEEEARGSVLTVVRIDHRRKQGKQKNEGDPAIAWEEKTKGVGILPSKRQAAIWVGFLVFDWTPHRTPEKKTSAIARATRCSSASLRRSYSIREGEDNAVLLQNWKERRRRRRQDMEPPAATVPFSKLFTCADGLDWVLMGIGSIDKEKGVPVSL</sequence>
<keyword evidence="2" id="KW-1185">Reference proteome</keyword>
<evidence type="ECO:0000313" key="1">
    <source>
        <dbReference type="EMBL" id="KAJ8642046.1"/>
    </source>
</evidence>
<organism evidence="1 2">
    <name type="scientific">Persea americana</name>
    <name type="common">Avocado</name>
    <dbReference type="NCBI Taxonomy" id="3435"/>
    <lineage>
        <taxon>Eukaryota</taxon>
        <taxon>Viridiplantae</taxon>
        <taxon>Streptophyta</taxon>
        <taxon>Embryophyta</taxon>
        <taxon>Tracheophyta</taxon>
        <taxon>Spermatophyta</taxon>
        <taxon>Magnoliopsida</taxon>
        <taxon>Magnoliidae</taxon>
        <taxon>Laurales</taxon>
        <taxon>Lauraceae</taxon>
        <taxon>Persea</taxon>
    </lineage>
</organism>
<comment type="caution">
    <text evidence="1">The sequence shown here is derived from an EMBL/GenBank/DDBJ whole genome shotgun (WGS) entry which is preliminary data.</text>
</comment>